<dbReference type="AlphaFoldDB" id="A0A917HSR2"/>
<evidence type="ECO:0000256" key="1">
    <source>
        <dbReference type="ARBA" id="ARBA00022729"/>
    </source>
</evidence>
<dbReference type="Pfam" id="PF13385">
    <property type="entry name" value="Laminin_G_3"/>
    <property type="match status" value="1"/>
</dbReference>
<name>A0A917HSR2_9FLAO</name>
<dbReference type="Gene3D" id="2.60.120.200">
    <property type="match status" value="1"/>
</dbReference>
<feature type="signal peptide" evidence="2">
    <location>
        <begin position="1"/>
        <end position="18"/>
    </location>
</feature>
<dbReference type="InterPro" id="IPR011050">
    <property type="entry name" value="Pectin_lyase_fold/virulence"/>
</dbReference>
<comment type="caution">
    <text evidence="5">The sequence shown here is derived from an EMBL/GenBank/DDBJ whole genome shotgun (WGS) entry which is preliminary data.</text>
</comment>
<dbReference type="GO" id="GO:0005975">
    <property type="term" value="P:carbohydrate metabolic process"/>
    <property type="evidence" value="ECO:0007669"/>
    <property type="project" value="UniProtKB-ARBA"/>
</dbReference>
<keyword evidence="6" id="KW-1185">Reference proteome</keyword>
<evidence type="ECO:0000313" key="6">
    <source>
        <dbReference type="Proteomes" id="UP000633278"/>
    </source>
</evidence>
<feature type="domain" description="Bacterial repeat" evidence="4">
    <location>
        <begin position="852"/>
        <end position="922"/>
    </location>
</feature>
<dbReference type="Proteomes" id="UP000633278">
    <property type="component" value="Unassembled WGS sequence"/>
</dbReference>
<dbReference type="InterPro" id="IPR026444">
    <property type="entry name" value="Secre_tail"/>
</dbReference>
<evidence type="ECO:0008006" key="7">
    <source>
        <dbReference type="Google" id="ProtNLM"/>
    </source>
</evidence>
<reference evidence="5" key="2">
    <citation type="submission" date="2020-09" db="EMBL/GenBank/DDBJ databases">
        <authorList>
            <person name="Sun Q."/>
            <person name="Zhou Y."/>
        </authorList>
    </citation>
    <scope>NUCLEOTIDE SEQUENCE</scope>
    <source>
        <strain evidence="5">CGMCC 1.15763</strain>
    </source>
</reference>
<dbReference type="NCBIfam" id="TIGR04183">
    <property type="entry name" value="Por_Secre_tail"/>
    <property type="match status" value="1"/>
</dbReference>
<keyword evidence="1 2" id="KW-0732">Signal</keyword>
<sequence length="1002" mass="106144">MKIRLLLLLLFVSIGSFAQYSTNGLIAQYGFDSGTVFIDGANGQSFTQNGTAMTQISDRMGTASKAIRLNGDYLTRANLTAGSDITYAFWVKTSTVSNDLKTIIDDSQKNITTNSFTGFQTGYSIMLQQGKIVANVRMNYEHRFTGGNTVATKTLTSGLIADGNWHHVVVRFNSSSRSGSYSFLGELYIDGSLYQTESSGITARTLPVFDTAGDVAIGNNRNNTLGANFRYNDAIDDILVYNRALTATEISSIANYNFCTVIENDKLTASNVTATNIDVNVAGTQAVDIAYHDISQPLSSAIIVTNVAGGSSTSISGTTAKAYKVYVRKNCGSGSFSAWSPAVIFKNTGIPTYVKSDATGNNDGSSWANAFTDITTAINESYAGGVIWIASGTYKPHASSRDVYYTISKENLKIYGGFAGTETALNDRVFGANETILSGDLNNDDVNVSSFVASYANTTRNADNSYHIIQITATGNNLLLDGLTISDAHNNVSATERGGAIVKDKAVAKLTLKNCIIKDNLSRNDNAGLLAEFELNNTTGTRGALLVENSKFINNMSRWGSGIYSFVRANSNVDITVANTLFDGNITADLSASLKGLGGSASWFRVISNGSDLNLTLVNNTYVNHSDIGTGEGLNNFTKAVVAISKGAGITSTFNARVSNSIFWDNIAATNGSKSRSITDLYKSPINSLTVTNSLDELSFNDDSISSKTGNINSDPSFNADYSLKGNSPAINVGINSAVIGATDLLNNKRIFDTTVDMGAFEFGSSAIVYRSLSTVANNGTVAINPNSTSGIYADGASVVLTATPSAGYEFDGFVIASGSGSFGLLSSSNPLTITMDADKTVTAKFKLIRHQLTITAANGTVTTNPNPVNGTYADGASVTLTATPDAGYGFVNWSGDASGTTNSITVTMNADTNIVANFSATASISDLDKLSFTSYPNPTKGAIKIITAENIKSIIIYNLIGKEVKAFKTKDIDISTLPLGVYILKVETENGKIGIRKIIKK</sequence>
<feature type="domain" description="Secretion system C-terminal sorting" evidence="3">
    <location>
        <begin position="936"/>
        <end position="1000"/>
    </location>
</feature>
<gene>
    <name evidence="5" type="ORF">GCM10011416_01900</name>
</gene>
<evidence type="ECO:0000313" key="5">
    <source>
        <dbReference type="EMBL" id="GGG89107.1"/>
    </source>
</evidence>
<dbReference type="Pfam" id="PF18962">
    <property type="entry name" value="Por_Secre_tail"/>
    <property type="match status" value="1"/>
</dbReference>
<organism evidence="5 6">
    <name type="scientific">Polaribacter pacificus</name>
    <dbReference type="NCBI Taxonomy" id="1775173"/>
    <lineage>
        <taxon>Bacteria</taxon>
        <taxon>Pseudomonadati</taxon>
        <taxon>Bacteroidota</taxon>
        <taxon>Flavobacteriia</taxon>
        <taxon>Flavobacteriales</taxon>
        <taxon>Flavobacteriaceae</taxon>
    </lineage>
</organism>
<dbReference type="InterPro" id="IPR044060">
    <property type="entry name" value="Bacterial_rp_domain"/>
</dbReference>
<evidence type="ECO:0000256" key="2">
    <source>
        <dbReference type="SAM" id="SignalP"/>
    </source>
</evidence>
<dbReference type="Pfam" id="PF18998">
    <property type="entry name" value="Flg_new_2"/>
    <property type="match status" value="2"/>
</dbReference>
<dbReference type="RefSeq" id="WP_188597401.1">
    <property type="nucleotide sequence ID" value="NZ_BMJW01000001.1"/>
</dbReference>
<dbReference type="NCBIfam" id="NF041518">
    <property type="entry name" value="choice_anch_Q"/>
    <property type="match status" value="1"/>
</dbReference>
<dbReference type="InterPro" id="IPR013320">
    <property type="entry name" value="ConA-like_dom_sf"/>
</dbReference>
<dbReference type="EMBL" id="BMJW01000001">
    <property type="protein sequence ID" value="GGG89107.1"/>
    <property type="molecule type" value="Genomic_DNA"/>
</dbReference>
<proteinExistence type="predicted"/>
<evidence type="ECO:0000259" key="3">
    <source>
        <dbReference type="Pfam" id="PF18962"/>
    </source>
</evidence>
<protein>
    <recommendedName>
        <fullName evidence="7">Por secretion system C-terminal sorting domain-containing protein</fullName>
    </recommendedName>
</protein>
<feature type="domain" description="Bacterial repeat" evidence="4">
    <location>
        <begin position="777"/>
        <end position="849"/>
    </location>
</feature>
<dbReference type="GO" id="GO:0004553">
    <property type="term" value="F:hydrolase activity, hydrolyzing O-glycosyl compounds"/>
    <property type="evidence" value="ECO:0007669"/>
    <property type="project" value="UniProtKB-ARBA"/>
</dbReference>
<accession>A0A917HSR2</accession>
<reference evidence="5" key="1">
    <citation type="journal article" date="2014" name="Int. J. Syst. Evol. Microbiol.">
        <title>Complete genome sequence of Corynebacterium casei LMG S-19264T (=DSM 44701T), isolated from a smear-ripened cheese.</title>
        <authorList>
            <consortium name="US DOE Joint Genome Institute (JGI-PGF)"/>
            <person name="Walter F."/>
            <person name="Albersmeier A."/>
            <person name="Kalinowski J."/>
            <person name="Ruckert C."/>
        </authorList>
    </citation>
    <scope>NUCLEOTIDE SEQUENCE</scope>
    <source>
        <strain evidence="5">CGMCC 1.15763</strain>
    </source>
</reference>
<dbReference type="SUPFAM" id="SSF49899">
    <property type="entry name" value="Concanavalin A-like lectins/glucanases"/>
    <property type="match status" value="1"/>
</dbReference>
<evidence type="ECO:0000259" key="4">
    <source>
        <dbReference type="Pfam" id="PF18998"/>
    </source>
</evidence>
<dbReference type="SUPFAM" id="SSF51126">
    <property type="entry name" value="Pectin lyase-like"/>
    <property type="match status" value="1"/>
</dbReference>
<feature type="chain" id="PRO_5037571951" description="Por secretion system C-terminal sorting domain-containing protein" evidence="2">
    <location>
        <begin position="19"/>
        <end position="1002"/>
    </location>
</feature>
<dbReference type="InterPro" id="IPR059226">
    <property type="entry name" value="Choice_anch_Q_dom"/>
</dbReference>